<name>A0A0D7AVA9_9AGAR</name>
<sequence length="675" mass="75252">MPNIPHFTVWCPVAPVAPDIHYNTLSEAKDDALSMSNSDARRLAALRYVTNRIMKCPPRSGVFDTITLPLVSFYLHPSKCPSFADIPSIWEDRLDFVWSCLLLLRESAKGGNTNKMIAEDALRKWWPGLSKWMVYLFRRAIEDGNILEGKWRDVLIAALSFASLSLVNSDSRIADATWHRHPDVAFAFVQLGHSLTAYVLAKYSSDPPEDGYDSIAMVVSNTIAHRVILSTAATSEIPGRTPTLPKLLTSPSLGGSAISSLITAISIRPLPLRMLDQVLTSVNDAAGTLGNRFHLAAQRAVYWNVMALHSIVKHKLNGQMAPQTHELMTSCAESALMYIYFALGYMSRDIMPDLAHLRIFHIIVGLAPLVDCPPGILSTIDLKATIRGLLSRLALFGGWKCIARAVGPHIEALRVYELDGDLVDGSSKPKRSFINIFSELHEASMTYGDRSQRVCWNPNCPAITPESYGQEDGPLCRACSRCWAVAYCSNECQRVDWNLGHKEDCQSICDDEQLYRNEHRPGRESTLMKQPPPILLKQKTFMYHYVEHLLSKNLNSIYTYFVDPTTGAYIDVDGDDAICVMYFMNPPVYFKNGSLWGYELSEAQRLVQFGVPWNMTDSAFDRKVGPPDAQIFFGTVELPAEGDVFKKGSALELKSTFSQYYEGCPLGGWRIAGGV</sequence>
<keyword evidence="2 4" id="KW-0863">Zinc-finger</keyword>
<proteinExistence type="predicted"/>
<dbReference type="AlphaFoldDB" id="A0A0D7AVA9"/>
<dbReference type="SUPFAM" id="SSF144232">
    <property type="entry name" value="HIT/MYND zinc finger-like"/>
    <property type="match status" value="1"/>
</dbReference>
<evidence type="ECO:0000313" key="7">
    <source>
        <dbReference type="Proteomes" id="UP000054007"/>
    </source>
</evidence>
<evidence type="ECO:0000256" key="4">
    <source>
        <dbReference type="PROSITE-ProRule" id="PRU00134"/>
    </source>
</evidence>
<keyword evidence="7" id="KW-1185">Reference proteome</keyword>
<evidence type="ECO:0000256" key="2">
    <source>
        <dbReference type="ARBA" id="ARBA00022771"/>
    </source>
</evidence>
<reference evidence="6 7" key="1">
    <citation type="journal article" date="2015" name="Fungal Genet. Biol.">
        <title>Evolution of novel wood decay mechanisms in Agaricales revealed by the genome sequences of Fistulina hepatica and Cylindrobasidium torrendii.</title>
        <authorList>
            <person name="Floudas D."/>
            <person name="Held B.W."/>
            <person name="Riley R."/>
            <person name="Nagy L.G."/>
            <person name="Koehler G."/>
            <person name="Ransdell A.S."/>
            <person name="Younus H."/>
            <person name="Chow J."/>
            <person name="Chiniquy J."/>
            <person name="Lipzen A."/>
            <person name="Tritt A."/>
            <person name="Sun H."/>
            <person name="Haridas S."/>
            <person name="LaButti K."/>
            <person name="Ohm R.A."/>
            <person name="Kues U."/>
            <person name="Blanchette R.A."/>
            <person name="Grigoriev I.V."/>
            <person name="Minto R.E."/>
            <person name="Hibbett D.S."/>
        </authorList>
    </citation>
    <scope>NUCLEOTIDE SEQUENCE [LARGE SCALE GENOMIC DNA]</scope>
    <source>
        <strain evidence="6 7">FP15055 ss-10</strain>
    </source>
</reference>
<evidence type="ECO:0000256" key="1">
    <source>
        <dbReference type="ARBA" id="ARBA00022723"/>
    </source>
</evidence>
<feature type="domain" description="MYND-type" evidence="5">
    <location>
        <begin position="455"/>
        <end position="505"/>
    </location>
</feature>
<dbReference type="Pfam" id="PF01753">
    <property type="entry name" value="zf-MYND"/>
    <property type="match status" value="1"/>
</dbReference>
<evidence type="ECO:0000313" key="6">
    <source>
        <dbReference type="EMBL" id="KIY62313.1"/>
    </source>
</evidence>
<dbReference type="PROSITE" id="PS50865">
    <property type="entry name" value="ZF_MYND_2"/>
    <property type="match status" value="1"/>
</dbReference>
<dbReference type="EMBL" id="KN880798">
    <property type="protein sequence ID" value="KIY62313.1"/>
    <property type="molecule type" value="Genomic_DNA"/>
</dbReference>
<protein>
    <recommendedName>
        <fullName evidence="5">MYND-type domain-containing protein</fullName>
    </recommendedName>
</protein>
<gene>
    <name evidence="6" type="ORF">CYLTODRAFT_427024</name>
</gene>
<organism evidence="6 7">
    <name type="scientific">Cylindrobasidium torrendii FP15055 ss-10</name>
    <dbReference type="NCBI Taxonomy" id="1314674"/>
    <lineage>
        <taxon>Eukaryota</taxon>
        <taxon>Fungi</taxon>
        <taxon>Dikarya</taxon>
        <taxon>Basidiomycota</taxon>
        <taxon>Agaricomycotina</taxon>
        <taxon>Agaricomycetes</taxon>
        <taxon>Agaricomycetidae</taxon>
        <taxon>Agaricales</taxon>
        <taxon>Marasmiineae</taxon>
        <taxon>Physalacriaceae</taxon>
        <taxon>Cylindrobasidium</taxon>
    </lineage>
</organism>
<dbReference type="STRING" id="1314674.A0A0D7AVA9"/>
<accession>A0A0D7AVA9</accession>
<dbReference type="Gene3D" id="6.10.140.2220">
    <property type="match status" value="1"/>
</dbReference>
<dbReference type="Proteomes" id="UP000054007">
    <property type="component" value="Unassembled WGS sequence"/>
</dbReference>
<keyword evidence="3" id="KW-0862">Zinc</keyword>
<dbReference type="OrthoDB" id="432970at2759"/>
<evidence type="ECO:0000256" key="3">
    <source>
        <dbReference type="ARBA" id="ARBA00022833"/>
    </source>
</evidence>
<evidence type="ECO:0000259" key="5">
    <source>
        <dbReference type="PROSITE" id="PS50865"/>
    </source>
</evidence>
<keyword evidence="1" id="KW-0479">Metal-binding</keyword>
<dbReference type="GO" id="GO:0008270">
    <property type="term" value="F:zinc ion binding"/>
    <property type="evidence" value="ECO:0007669"/>
    <property type="project" value="UniProtKB-KW"/>
</dbReference>
<dbReference type="InterPro" id="IPR002893">
    <property type="entry name" value="Znf_MYND"/>
</dbReference>